<evidence type="ECO:0000313" key="2">
    <source>
        <dbReference type="EMBL" id="OQV25442.1"/>
    </source>
</evidence>
<keyword evidence="3" id="KW-1185">Reference proteome</keyword>
<dbReference type="Proteomes" id="UP000192578">
    <property type="component" value="Unassembled WGS sequence"/>
</dbReference>
<dbReference type="Pfam" id="PF01030">
    <property type="entry name" value="Recep_L_domain"/>
    <property type="match status" value="2"/>
</dbReference>
<sequence>MAASERQHRKVDPASGFTLIFLFLLCIPGIYGRSILNATQNFVPELPGTNVLHAEAAGSSRKPSPVVQFNSAISPAPIPLVNEIICESINVMNIVENFDQIGNCTVIEGHLKIILIDFPEKSYDTLSFPNLREVTDFVLIYRVSKLRTLKNIFPNLAIIRGRKLIRNNALVIFENNELEEIGLIGLTRIVRGSIYIWRNNLLCYVDTVNWKALTDPESEDSNSIRDNKPEDQCANECPVNQCSSFYKSRQRDSCWTDQDCQKICKGNVVIDSVAAAQTLTGCTIINGFLEIQIGKGEKMVRELDSALQNIEEIRDYLKVVRSHALLSLSFFKRLRLIRGENLPLGQYALNIIDNQNLQDLLEFTPERPSLQIGRSDAKIGFHFNPQLCRSKIDVFVRKINAAKGIDDYDEHDISKTSNGDRAACDMKALDLRINSFSSQLAQLTWESFNLPDPRSLLGYVVFYRESPAQNLSKFEGRDACGTVNVWTPIDVTPIEGPLQSQILYELRPATQYGVYVTTYTVLRRGRVHKK</sequence>
<dbReference type="AlphaFoldDB" id="A0A1W0XDI9"/>
<accession>A0A1W0XDI9</accession>
<proteinExistence type="predicted"/>
<reference evidence="3" key="1">
    <citation type="submission" date="2017-01" db="EMBL/GenBank/DDBJ databases">
        <title>Comparative genomics of anhydrobiosis in the tardigrade Hypsibius dujardini.</title>
        <authorList>
            <person name="Yoshida Y."/>
            <person name="Koutsovoulos G."/>
            <person name="Laetsch D."/>
            <person name="Stevens L."/>
            <person name="Kumar S."/>
            <person name="Horikawa D."/>
            <person name="Ishino K."/>
            <person name="Komine S."/>
            <person name="Tomita M."/>
            <person name="Blaxter M."/>
            <person name="Arakawa K."/>
        </authorList>
    </citation>
    <scope>NUCLEOTIDE SEQUENCE [LARGE SCALE GENOMIC DNA]</scope>
    <source>
        <strain evidence="3">Z151</strain>
    </source>
</reference>
<dbReference type="SUPFAM" id="SSF49265">
    <property type="entry name" value="Fibronectin type III"/>
    <property type="match status" value="1"/>
</dbReference>
<dbReference type="InterPro" id="IPR036941">
    <property type="entry name" value="Rcpt_L-dom_sf"/>
</dbReference>
<protein>
    <submittedName>
        <fullName evidence="2">Insulin receptor</fullName>
    </submittedName>
</protein>
<dbReference type="EMBL" id="MTYJ01000003">
    <property type="protein sequence ID" value="OQV25442.1"/>
    <property type="molecule type" value="Genomic_DNA"/>
</dbReference>
<gene>
    <name evidence="2" type="ORF">BV898_01117</name>
</gene>
<dbReference type="InterPro" id="IPR036116">
    <property type="entry name" value="FN3_sf"/>
</dbReference>
<dbReference type="SUPFAM" id="SSF52058">
    <property type="entry name" value="L domain-like"/>
    <property type="match status" value="2"/>
</dbReference>
<keyword evidence="2" id="KW-0675">Receptor</keyword>
<dbReference type="Gene3D" id="2.60.40.10">
    <property type="entry name" value="Immunoglobulins"/>
    <property type="match status" value="1"/>
</dbReference>
<dbReference type="InterPro" id="IPR013783">
    <property type="entry name" value="Ig-like_fold"/>
</dbReference>
<organism evidence="2 3">
    <name type="scientific">Hypsibius exemplaris</name>
    <name type="common">Freshwater tardigrade</name>
    <dbReference type="NCBI Taxonomy" id="2072580"/>
    <lineage>
        <taxon>Eukaryota</taxon>
        <taxon>Metazoa</taxon>
        <taxon>Ecdysozoa</taxon>
        <taxon>Tardigrada</taxon>
        <taxon>Eutardigrada</taxon>
        <taxon>Parachela</taxon>
        <taxon>Hypsibioidea</taxon>
        <taxon>Hypsibiidae</taxon>
        <taxon>Hypsibius</taxon>
    </lineage>
</organism>
<evidence type="ECO:0000313" key="3">
    <source>
        <dbReference type="Proteomes" id="UP000192578"/>
    </source>
</evidence>
<evidence type="ECO:0000259" key="1">
    <source>
        <dbReference type="Pfam" id="PF01030"/>
    </source>
</evidence>
<comment type="caution">
    <text evidence="2">The sequence shown here is derived from an EMBL/GenBank/DDBJ whole genome shotgun (WGS) entry which is preliminary data.</text>
</comment>
<name>A0A1W0XDI9_HYPEX</name>
<dbReference type="OrthoDB" id="5809444at2759"/>
<dbReference type="Gene3D" id="3.80.20.20">
    <property type="entry name" value="Receptor L-domain"/>
    <property type="match status" value="2"/>
</dbReference>
<feature type="domain" description="Receptor L-domain" evidence="1">
    <location>
        <begin position="103"/>
        <end position="213"/>
    </location>
</feature>
<feature type="domain" description="Receptor L-domain" evidence="1">
    <location>
        <begin position="281"/>
        <end position="395"/>
    </location>
</feature>
<dbReference type="InterPro" id="IPR000494">
    <property type="entry name" value="Rcpt_L-dom"/>
</dbReference>